<gene>
    <name evidence="2" type="ORF">K435DRAFT_897549</name>
</gene>
<feature type="compositionally biased region" description="Basic residues" evidence="1">
    <location>
        <begin position="19"/>
        <end position="29"/>
    </location>
</feature>
<evidence type="ECO:0000313" key="2">
    <source>
        <dbReference type="EMBL" id="THU95272.1"/>
    </source>
</evidence>
<evidence type="ECO:0000256" key="1">
    <source>
        <dbReference type="SAM" id="MobiDB-lite"/>
    </source>
</evidence>
<organism evidence="2 3">
    <name type="scientific">Dendrothele bispora (strain CBS 962.96)</name>
    <dbReference type="NCBI Taxonomy" id="1314807"/>
    <lineage>
        <taxon>Eukaryota</taxon>
        <taxon>Fungi</taxon>
        <taxon>Dikarya</taxon>
        <taxon>Basidiomycota</taxon>
        <taxon>Agaricomycotina</taxon>
        <taxon>Agaricomycetes</taxon>
        <taxon>Agaricomycetidae</taxon>
        <taxon>Agaricales</taxon>
        <taxon>Agaricales incertae sedis</taxon>
        <taxon>Dendrothele</taxon>
    </lineage>
</organism>
<feature type="compositionally biased region" description="Low complexity" evidence="1">
    <location>
        <begin position="1"/>
        <end position="18"/>
    </location>
</feature>
<evidence type="ECO:0000313" key="3">
    <source>
        <dbReference type="Proteomes" id="UP000297245"/>
    </source>
</evidence>
<reference evidence="2 3" key="1">
    <citation type="journal article" date="2019" name="Nat. Ecol. Evol.">
        <title>Megaphylogeny resolves global patterns of mushroom evolution.</title>
        <authorList>
            <person name="Varga T."/>
            <person name="Krizsan K."/>
            <person name="Foldi C."/>
            <person name="Dima B."/>
            <person name="Sanchez-Garcia M."/>
            <person name="Sanchez-Ramirez S."/>
            <person name="Szollosi G.J."/>
            <person name="Szarkandi J.G."/>
            <person name="Papp V."/>
            <person name="Albert L."/>
            <person name="Andreopoulos W."/>
            <person name="Angelini C."/>
            <person name="Antonin V."/>
            <person name="Barry K.W."/>
            <person name="Bougher N.L."/>
            <person name="Buchanan P."/>
            <person name="Buyck B."/>
            <person name="Bense V."/>
            <person name="Catcheside P."/>
            <person name="Chovatia M."/>
            <person name="Cooper J."/>
            <person name="Damon W."/>
            <person name="Desjardin D."/>
            <person name="Finy P."/>
            <person name="Geml J."/>
            <person name="Haridas S."/>
            <person name="Hughes K."/>
            <person name="Justo A."/>
            <person name="Karasinski D."/>
            <person name="Kautmanova I."/>
            <person name="Kiss B."/>
            <person name="Kocsube S."/>
            <person name="Kotiranta H."/>
            <person name="LaButti K.M."/>
            <person name="Lechner B.E."/>
            <person name="Liimatainen K."/>
            <person name="Lipzen A."/>
            <person name="Lukacs Z."/>
            <person name="Mihaltcheva S."/>
            <person name="Morgado L.N."/>
            <person name="Niskanen T."/>
            <person name="Noordeloos M.E."/>
            <person name="Ohm R.A."/>
            <person name="Ortiz-Santana B."/>
            <person name="Ovrebo C."/>
            <person name="Racz N."/>
            <person name="Riley R."/>
            <person name="Savchenko A."/>
            <person name="Shiryaev A."/>
            <person name="Soop K."/>
            <person name="Spirin V."/>
            <person name="Szebenyi C."/>
            <person name="Tomsovsky M."/>
            <person name="Tulloss R.E."/>
            <person name="Uehling J."/>
            <person name="Grigoriev I.V."/>
            <person name="Vagvolgyi C."/>
            <person name="Papp T."/>
            <person name="Martin F.M."/>
            <person name="Miettinen O."/>
            <person name="Hibbett D.S."/>
            <person name="Nagy L.G."/>
        </authorList>
    </citation>
    <scope>NUCLEOTIDE SEQUENCE [LARGE SCALE GENOMIC DNA]</scope>
    <source>
        <strain evidence="2 3">CBS 962.96</strain>
    </source>
</reference>
<feature type="compositionally biased region" description="Low complexity" evidence="1">
    <location>
        <begin position="57"/>
        <end position="66"/>
    </location>
</feature>
<dbReference type="Proteomes" id="UP000297245">
    <property type="component" value="Unassembled WGS sequence"/>
</dbReference>
<proteinExistence type="predicted"/>
<dbReference type="AlphaFoldDB" id="A0A4S8LZU1"/>
<sequence length="116" mass="12909">MALPTQSSQPSSSATKAQSKSKKGTKRTRGRDEDDDQSDNNIEMSPPPAKRSKKAALKSASSATAKQQIFLQDYPGKTDEEILERICNEHFGWLHLPRKVDFNGFELDKFLVADAL</sequence>
<protein>
    <submittedName>
        <fullName evidence="2">Uncharacterized protein</fullName>
    </submittedName>
</protein>
<accession>A0A4S8LZU1</accession>
<name>A0A4S8LZU1_DENBC</name>
<keyword evidence="3" id="KW-1185">Reference proteome</keyword>
<dbReference type="EMBL" id="ML179204">
    <property type="protein sequence ID" value="THU95272.1"/>
    <property type="molecule type" value="Genomic_DNA"/>
</dbReference>
<feature type="region of interest" description="Disordered" evidence="1">
    <location>
        <begin position="1"/>
        <end position="67"/>
    </location>
</feature>